<dbReference type="PROSITE" id="PS00211">
    <property type="entry name" value="ABC_TRANSPORTER_1"/>
    <property type="match status" value="2"/>
</dbReference>
<feature type="compositionally biased region" description="Basic and acidic residues" evidence="5">
    <location>
        <begin position="259"/>
        <end position="268"/>
    </location>
</feature>
<gene>
    <name evidence="7" type="ORF">HMPREF9233_01574</name>
</gene>
<comment type="caution">
    <text evidence="7">The sequence shown here is derived from an EMBL/GenBank/DDBJ whole genome shotgun (WGS) entry which is preliminary data.</text>
</comment>
<accession>K9EUF8</accession>
<dbReference type="eggNOG" id="COG4172">
    <property type="taxonomic scope" value="Bacteria"/>
</dbReference>
<dbReference type="PATRIC" id="fig|883066.3.peg.1637"/>
<dbReference type="InterPro" id="IPR050319">
    <property type="entry name" value="ABC_transp_ATP-bind"/>
</dbReference>
<evidence type="ECO:0000256" key="4">
    <source>
        <dbReference type="ARBA" id="ARBA00022840"/>
    </source>
</evidence>
<keyword evidence="4" id="KW-0067">ATP-binding</keyword>
<dbReference type="GO" id="GO:0016887">
    <property type="term" value="F:ATP hydrolysis activity"/>
    <property type="evidence" value="ECO:0007669"/>
    <property type="project" value="InterPro"/>
</dbReference>
<comment type="similarity">
    <text evidence="1">Belongs to the ABC transporter superfamily.</text>
</comment>
<dbReference type="RefSeq" id="WP_007001779.1">
    <property type="nucleotide sequence ID" value="NZ_JH992956.1"/>
</dbReference>
<sequence>MLTPALSVRGLEVSFGARTVLRDVSFDAYPGRVLAIVGASGAGKSVTSRALVGLVSAQPGTVVRAESLVYRHDGDAVNLASATQRTWRKVRGSRVGLVLQDALVGLDPLRTVGRELEEAIGSAQPRARRRAKALELLERAGLEEPEQFIDRRADELSGGQRQRVLIATAIARDPSVIVADEPTASLDPVTRDQILDLLRDLADAGTAVVLISHDLRAIDRIADSVRELRDGRLDAEVDTVEKTEVAKFLRAGRGQVHRASTERGDAGRGETGQSQDRATKPEVPIVLEARHLSKSFSRPDGSLVRAVDDVSFTLRAGQTLGIEGQSGSGKTTLGRLVLGVSAPNAGEVLLEGKPWTPGKERQRQALRGHIGLIPQDALSSFDPRRTVGQILADALSDGRTYRTTGLEEQIDTALAEVGLPADTARRRPIFLSGGQRQRVAIARALAGHPSVLVADEAVSALDPGMRATVLDILQAVQETRGLAMLFISHDPLVTARMAHRVLRMAEGRAWIAE</sequence>
<dbReference type="GO" id="GO:0005524">
    <property type="term" value="F:ATP binding"/>
    <property type="evidence" value="ECO:0007669"/>
    <property type="project" value="UniProtKB-KW"/>
</dbReference>
<dbReference type="InterPro" id="IPR003593">
    <property type="entry name" value="AAA+_ATPase"/>
</dbReference>
<evidence type="ECO:0000313" key="8">
    <source>
        <dbReference type="Proteomes" id="UP000009888"/>
    </source>
</evidence>
<dbReference type="Proteomes" id="UP000009888">
    <property type="component" value="Unassembled WGS sequence"/>
</dbReference>
<dbReference type="InterPro" id="IPR003439">
    <property type="entry name" value="ABC_transporter-like_ATP-bd"/>
</dbReference>
<dbReference type="Gene3D" id="3.40.50.300">
    <property type="entry name" value="P-loop containing nucleotide triphosphate hydrolases"/>
    <property type="match status" value="2"/>
</dbReference>
<dbReference type="InterPro" id="IPR027417">
    <property type="entry name" value="P-loop_NTPase"/>
</dbReference>
<dbReference type="InterPro" id="IPR017871">
    <property type="entry name" value="ABC_transporter-like_CS"/>
</dbReference>
<feature type="domain" description="ABC transporter" evidence="6">
    <location>
        <begin position="287"/>
        <end position="511"/>
    </location>
</feature>
<dbReference type="SMART" id="SM00382">
    <property type="entry name" value="AAA"/>
    <property type="match status" value="2"/>
</dbReference>
<keyword evidence="2" id="KW-0813">Transport</keyword>
<evidence type="ECO:0000256" key="2">
    <source>
        <dbReference type="ARBA" id="ARBA00022448"/>
    </source>
</evidence>
<feature type="domain" description="ABC transporter" evidence="6">
    <location>
        <begin position="6"/>
        <end position="255"/>
    </location>
</feature>
<protein>
    <recommendedName>
        <fullName evidence="6">ABC transporter domain-containing protein</fullName>
    </recommendedName>
</protein>
<dbReference type="STRING" id="202789.GCA_001457435_00530"/>
<name>K9EUF8_9ACTO</name>
<dbReference type="EMBL" id="AGWL01000008">
    <property type="protein sequence ID" value="EKU94627.1"/>
    <property type="molecule type" value="Genomic_DNA"/>
</dbReference>
<dbReference type="PROSITE" id="PS50893">
    <property type="entry name" value="ABC_TRANSPORTER_2"/>
    <property type="match status" value="2"/>
</dbReference>
<evidence type="ECO:0000256" key="5">
    <source>
        <dbReference type="SAM" id="MobiDB-lite"/>
    </source>
</evidence>
<evidence type="ECO:0000259" key="6">
    <source>
        <dbReference type="PROSITE" id="PS50893"/>
    </source>
</evidence>
<reference evidence="7 8" key="1">
    <citation type="submission" date="2012-09" db="EMBL/GenBank/DDBJ databases">
        <title>The Genome Sequence of Actinobaculum massiliae ACS-171-V-COL2.</title>
        <authorList>
            <consortium name="The Broad Institute Genome Sequencing Platform"/>
            <person name="Earl A."/>
            <person name="Ward D."/>
            <person name="Feldgarden M."/>
            <person name="Gevers D."/>
            <person name="Saerens B."/>
            <person name="Vaneechoutte M."/>
            <person name="Walker B."/>
            <person name="Young S.K."/>
            <person name="Zeng Q."/>
            <person name="Gargeya S."/>
            <person name="Fitzgerald M."/>
            <person name="Haas B."/>
            <person name="Abouelleil A."/>
            <person name="Alvarado L."/>
            <person name="Arachchi H.M."/>
            <person name="Berlin A."/>
            <person name="Chapman S.B."/>
            <person name="Goldberg J."/>
            <person name="Griggs A."/>
            <person name="Gujja S."/>
            <person name="Hansen M."/>
            <person name="Howarth C."/>
            <person name="Imamovic A."/>
            <person name="Larimer J."/>
            <person name="McCowen C."/>
            <person name="Montmayeur A."/>
            <person name="Murphy C."/>
            <person name="Neiman D."/>
            <person name="Pearson M."/>
            <person name="Priest M."/>
            <person name="Roberts A."/>
            <person name="Saif S."/>
            <person name="Shea T."/>
            <person name="Sisk P."/>
            <person name="Sykes S."/>
            <person name="Wortman J."/>
            <person name="Nusbaum C."/>
            <person name="Birren B."/>
        </authorList>
    </citation>
    <scope>NUCLEOTIDE SEQUENCE [LARGE SCALE GENOMIC DNA]</scope>
    <source>
        <strain evidence="8">ACS-171-V-Col2</strain>
    </source>
</reference>
<organism evidence="7 8">
    <name type="scientific">Actinobaculum massiliense ACS-171-V-Col2</name>
    <dbReference type="NCBI Taxonomy" id="883066"/>
    <lineage>
        <taxon>Bacteria</taxon>
        <taxon>Bacillati</taxon>
        <taxon>Actinomycetota</taxon>
        <taxon>Actinomycetes</taxon>
        <taxon>Actinomycetales</taxon>
        <taxon>Actinomycetaceae</taxon>
        <taxon>Actinobaculum</taxon>
    </lineage>
</organism>
<evidence type="ECO:0000256" key="3">
    <source>
        <dbReference type="ARBA" id="ARBA00022741"/>
    </source>
</evidence>
<dbReference type="Pfam" id="PF00005">
    <property type="entry name" value="ABC_tran"/>
    <property type="match status" value="2"/>
</dbReference>
<dbReference type="GO" id="GO:0055085">
    <property type="term" value="P:transmembrane transport"/>
    <property type="evidence" value="ECO:0007669"/>
    <property type="project" value="UniProtKB-ARBA"/>
</dbReference>
<proteinExistence type="inferred from homology"/>
<dbReference type="SUPFAM" id="SSF52540">
    <property type="entry name" value="P-loop containing nucleoside triphosphate hydrolases"/>
    <property type="match status" value="2"/>
</dbReference>
<dbReference type="PANTHER" id="PTHR43776">
    <property type="entry name" value="TRANSPORT ATP-BINDING PROTEIN"/>
    <property type="match status" value="1"/>
</dbReference>
<evidence type="ECO:0000256" key="1">
    <source>
        <dbReference type="ARBA" id="ARBA00005417"/>
    </source>
</evidence>
<dbReference type="HOGENOM" id="CLU_000604_86_2_11"/>
<dbReference type="CDD" id="cd03257">
    <property type="entry name" value="ABC_NikE_OppD_transporters"/>
    <property type="match status" value="2"/>
</dbReference>
<feature type="region of interest" description="Disordered" evidence="5">
    <location>
        <begin position="253"/>
        <end position="281"/>
    </location>
</feature>
<keyword evidence="3" id="KW-0547">Nucleotide-binding</keyword>
<keyword evidence="8" id="KW-1185">Reference proteome</keyword>
<dbReference type="AlphaFoldDB" id="K9EUF8"/>
<dbReference type="PANTHER" id="PTHR43776:SF7">
    <property type="entry name" value="D,D-DIPEPTIDE TRANSPORT ATP-BINDING PROTEIN DDPF-RELATED"/>
    <property type="match status" value="1"/>
</dbReference>
<evidence type="ECO:0000313" key="7">
    <source>
        <dbReference type="EMBL" id="EKU94627.1"/>
    </source>
</evidence>